<evidence type="ECO:0000313" key="4">
    <source>
        <dbReference type="Proteomes" id="UP000544134"/>
    </source>
</evidence>
<dbReference type="CDD" id="cd00093">
    <property type="entry name" value="HTH_XRE"/>
    <property type="match status" value="2"/>
</dbReference>
<dbReference type="SMART" id="SM00530">
    <property type="entry name" value="HTH_XRE"/>
    <property type="match status" value="2"/>
</dbReference>
<sequence>MTGGHEWIPRSGALRIGQRLRERRRALGLTQAELAGRAGVAQSKFVHWEKGRWPNAIATATVNALEVALQAPQGWLLSHDMQPLPDPVFNAGSAVARGRRGDLQTRIPPAQCREIGPHARRLREELGLSVAEVARVCAVSNPTLLQWEQGTFPKALTVAHLRNWERALLLAPDQLLTPPAAHPGVRDGRWRVVVEAQTLEAAIRRVAECLAARGRNLVRPEQPLEAKIVRDAELLAHRYGIGTRRWPLIDVAVAYGITLSHAHQTVAGMIARAAQFEFEIAVLVGGDNDYVRCSDIHLGR</sequence>
<reference evidence="3 4" key="1">
    <citation type="submission" date="2020-04" db="EMBL/GenBank/DDBJ databases">
        <title>Paraburkholderia sp. RP-4-7 isolated from soil.</title>
        <authorList>
            <person name="Dahal R.H."/>
        </authorList>
    </citation>
    <scope>NUCLEOTIDE SEQUENCE [LARGE SCALE GENOMIC DNA]</scope>
    <source>
        <strain evidence="3 4">RP-4-7</strain>
    </source>
</reference>
<dbReference type="AlphaFoldDB" id="A0A848ITM2"/>
<dbReference type="GO" id="GO:0003700">
    <property type="term" value="F:DNA-binding transcription factor activity"/>
    <property type="evidence" value="ECO:0007669"/>
    <property type="project" value="TreeGrafter"/>
</dbReference>
<dbReference type="Pfam" id="PF01381">
    <property type="entry name" value="HTH_3"/>
    <property type="match status" value="1"/>
</dbReference>
<evidence type="ECO:0000313" key="3">
    <source>
        <dbReference type="EMBL" id="NMM03539.1"/>
    </source>
</evidence>
<dbReference type="PANTHER" id="PTHR46797">
    <property type="entry name" value="HTH-TYPE TRANSCRIPTIONAL REGULATOR"/>
    <property type="match status" value="1"/>
</dbReference>
<dbReference type="GO" id="GO:0003677">
    <property type="term" value="F:DNA binding"/>
    <property type="evidence" value="ECO:0007669"/>
    <property type="project" value="UniProtKB-KW"/>
</dbReference>
<feature type="domain" description="HTH cro/C1-type" evidence="2">
    <location>
        <begin position="120"/>
        <end position="150"/>
    </location>
</feature>
<comment type="caution">
    <text evidence="3">The sequence shown here is derived from an EMBL/GenBank/DDBJ whole genome shotgun (WGS) entry which is preliminary data.</text>
</comment>
<dbReference type="EMBL" id="JABBGJ010000055">
    <property type="protein sequence ID" value="NMM03539.1"/>
    <property type="molecule type" value="Genomic_DNA"/>
</dbReference>
<feature type="domain" description="HTH cro/C1-type" evidence="2">
    <location>
        <begin position="20"/>
        <end position="76"/>
    </location>
</feature>
<dbReference type="GO" id="GO:0005829">
    <property type="term" value="C:cytosol"/>
    <property type="evidence" value="ECO:0007669"/>
    <property type="project" value="TreeGrafter"/>
</dbReference>
<dbReference type="SUPFAM" id="SSF47413">
    <property type="entry name" value="lambda repressor-like DNA-binding domains"/>
    <property type="match status" value="2"/>
</dbReference>
<dbReference type="PANTHER" id="PTHR46797:SF1">
    <property type="entry name" value="METHYLPHOSPHONATE SYNTHASE"/>
    <property type="match status" value="1"/>
</dbReference>
<name>A0A848ITM2_9BURK</name>
<evidence type="ECO:0000259" key="2">
    <source>
        <dbReference type="PROSITE" id="PS50943"/>
    </source>
</evidence>
<accession>A0A848ITM2</accession>
<proteinExistence type="predicted"/>
<keyword evidence="1" id="KW-0238">DNA-binding</keyword>
<evidence type="ECO:0000256" key="1">
    <source>
        <dbReference type="ARBA" id="ARBA00023125"/>
    </source>
</evidence>
<dbReference type="Proteomes" id="UP000544134">
    <property type="component" value="Unassembled WGS sequence"/>
</dbReference>
<dbReference type="InterPro" id="IPR050807">
    <property type="entry name" value="TransReg_Diox_bact_type"/>
</dbReference>
<dbReference type="Gene3D" id="1.10.260.40">
    <property type="entry name" value="lambda repressor-like DNA-binding domains"/>
    <property type="match status" value="2"/>
</dbReference>
<dbReference type="InterPro" id="IPR001387">
    <property type="entry name" value="Cro/C1-type_HTH"/>
</dbReference>
<dbReference type="Pfam" id="PF13560">
    <property type="entry name" value="HTH_31"/>
    <property type="match status" value="1"/>
</dbReference>
<dbReference type="InterPro" id="IPR010982">
    <property type="entry name" value="Lambda_DNA-bd_dom_sf"/>
</dbReference>
<protein>
    <submittedName>
        <fullName evidence="3">Helix-turn-helix domain-containing protein</fullName>
    </submittedName>
</protein>
<keyword evidence="4" id="KW-1185">Reference proteome</keyword>
<dbReference type="PROSITE" id="PS50943">
    <property type="entry name" value="HTH_CROC1"/>
    <property type="match status" value="2"/>
</dbReference>
<dbReference type="RefSeq" id="WP_169490338.1">
    <property type="nucleotide sequence ID" value="NZ_JABBGJ010000055.1"/>
</dbReference>
<gene>
    <name evidence="3" type="ORF">HHL24_37380</name>
</gene>
<organism evidence="3 4">
    <name type="scientific">Paraburkholderia polaris</name>
    <dbReference type="NCBI Taxonomy" id="2728848"/>
    <lineage>
        <taxon>Bacteria</taxon>
        <taxon>Pseudomonadati</taxon>
        <taxon>Pseudomonadota</taxon>
        <taxon>Betaproteobacteria</taxon>
        <taxon>Burkholderiales</taxon>
        <taxon>Burkholderiaceae</taxon>
        <taxon>Paraburkholderia</taxon>
    </lineage>
</organism>